<dbReference type="Proteomes" id="UP001558850">
    <property type="component" value="Unassembled WGS sequence"/>
</dbReference>
<sequence length="1696" mass="189814">MSAMIDWWSSLKHGGLLISPDKVASDFPVALDPLPLWQAERLRRALTAFDGSNDRLSALLDFMLHDLSALPGDEWQKAQAVEARWTLRSFTGVMVKPRRLWQGPQGEVLPVFVPDDGASRQFSGRLGVGRSRQRLSRVVEWLRQKQQPLALVTNGRQWRLVHAGQDYDAWCEWDIDLWFIEGSPGPQVTAWRQLLCREALVAPSGQRNSPVLSAILASRKGQADLSSVLGERVRQAVEELITASHGAIERAQQAGIAPAFADLYVAGSRIVMRCIITLFAEARNLLPVDHLVYQRAYSLEGLRQSLDRRAGGRGNERLAQGRSAWPRLMALFKLIHEGSSHEALPVPHYSGELFASGDANSKDGIARALALLEGSQNAITDRQVQRILRLLTRTRIRVRQGRVNKLVDAPVDFSALSSEYIGILYEGLLDFELKQAAADDPVIFLAVGNEPALTLSQLEGMDDAIIKQLFDALKKKDKAGAGDDDEGDVSEDDEDADTDEDAGADIETSEDVTEVQNNAGSSTVDDDLSLSEDHVARAQAWLERAAIVAGLVKKPRGRKGAKAQTADEVEALAKASRSLCSRLVAPGQFFLVRWGGTRKGAGTFYTRPQLAAPTVRRTLQPLTFEPVRSEVDARTGLTEVVEWRPRRPEVILALKVCDPAMGSGSFLAGALRYLTDALVASLYHYGLIERAEDGGVPRMADGQISEVLSDELLKLNPTHEGFEDALRAQLKRHIVERCLYGVDLDPLAVELGRMALWVETMDRDLPFGFLDHKLKVGNALVGTWFDAYRDYPALAWEREGGDKDYQKDKPQNLVNHFYTDVRGKTRGDKFTAAISARAKAVPEQLINQLNGQMALGTALEASAVHDELLKVFRKLHRLPVHDSDRRAAVYRDEILANPNYHALKARMDLWCALWFWPGDSIDKAPLPQDFIEPSAQALALATEIAARRRFFHWELEFPDVFTSNQQGFDALLGNPPWEIQKPSSKEFFSNHDPLYRAYGKQEALTKQVDYFRAVPQLEHNWIAYVGGLKAMSNWVRCVGQPFGNRVVTDKDGKKKHDLNLGGRGRDSFAISLRLHDKWQAQRKKRRGFVDADHPFVHQGSADLNTYKMFLELSHALLRPEGRMGMIVPSGIYTDKGTTALRTLFLDACDWQWLFGFENREGIFDIHRSFKFCPLIIQKGGTTHAIRAAFMHRNVDDWEQAGHHVLAYPRERVLEFSPFSRAILEIRREQDLRVLQKIFVNGVLLGDRGERGWGIRYATEFHMTNDSKLFPLRSKWEADGYRADEYGHWLKGPWQTYQGSTSILDREPGLVLTRDRSHAMHVDEIVDIALPLYQGGMVNVYDNIASGFSASSSAQATWNPMEFGAKEILPQFLIGLDDCARRGDRFDPGLKLGFRDIARNTDTRSAIGSVIDGFPCGNTLGVFSAAAESIAAVAFAFSSIAFDWVLRKRLGGTHVNLFVAEECTIAESFRTCRRSFIEPLLRLTYPDLTGARAWAAFDGVISKQVSWRRLWAVTDHERSRLKAILEAIAFHLYGLDQADVLEILAGSDFPAEQLKNELFCKSLDARGFWRIDKDKAPELRHTVLSMIAFHDLKEKGLDAFLEQNGGEGWLIPDTLRLSDYGLGHDQRATEHQPVGLRFGPRFRDWQLNEDVERSWLECVAHADLIGRIVPVLASDGAQAIADVAAVDKNKQSQGALF</sequence>
<protein>
    <submittedName>
        <fullName evidence="1">Uncharacterized protein</fullName>
    </submittedName>
</protein>
<comment type="caution">
    <text evidence="1">The sequence shown here is derived from an EMBL/GenBank/DDBJ whole genome shotgun (WGS) entry which is preliminary data.</text>
</comment>
<organism evidence="1 2">
    <name type="scientific">Paraburkholderia phymatum</name>
    <dbReference type="NCBI Taxonomy" id="148447"/>
    <lineage>
        <taxon>Bacteria</taxon>
        <taxon>Pseudomonadati</taxon>
        <taxon>Pseudomonadota</taxon>
        <taxon>Betaproteobacteria</taxon>
        <taxon>Burkholderiales</taxon>
        <taxon>Burkholderiaceae</taxon>
        <taxon>Paraburkholderia</taxon>
    </lineage>
</organism>
<accession>A0ACC6TSR4</accession>
<dbReference type="EMBL" id="JBFRCH010000001">
    <property type="protein sequence ID" value="MEX3930388.1"/>
    <property type="molecule type" value="Genomic_DNA"/>
</dbReference>
<evidence type="ECO:0000313" key="2">
    <source>
        <dbReference type="Proteomes" id="UP001558850"/>
    </source>
</evidence>
<name>A0ACC6TSR4_9BURK</name>
<reference evidence="1" key="1">
    <citation type="submission" date="2024-07" db="EMBL/GenBank/DDBJ databases">
        <title>A survey of Mimosa microsymbionts across Brazilian biomes reveals a high diversity of Paraburkholderia nodulating endemic species, but also that Cupriavidus is common as a symbiont of widespread species.</title>
        <authorList>
            <person name="Rouws L."/>
            <person name="Barauna A."/>
            <person name="Beukes C."/>
            <person name="Rouws J.R.C."/>
            <person name="De Faria S.M."/>
            <person name="Gross E."/>
            <person name="Bueno Dos Reis Junior F."/>
            <person name="Simon M.F."/>
            <person name="Maluk M."/>
            <person name="Odee D.W."/>
            <person name="Kenicer G."/>
            <person name="Young J.P.W."/>
            <person name="Reis V.M."/>
            <person name="Zilli J."/>
            <person name="James E.K."/>
        </authorList>
    </citation>
    <scope>NUCLEOTIDE SEQUENCE</scope>
    <source>
        <strain evidence="1">EG181B</strain>
    </source>
</reference>
<gene>
    <name evidence="1" type="ORF">AB4Y32_00995</name>
</gene>
<proteinExistence type="predicted"/>
<evidence type="ECO:0000313" key="1">
    <source>
        <dbReference type="EMBL" id="MEX3930388.1"/>
    </source>
</evidence>
<keyword evidence="2" id="KW-1185">Reference proteome</keyword>